<dbReference type="AlphaFoldDB" id="A0A8E2F575"/>
<name>A0A8E2F575_9PEZI</name>
<dbReference type="Proteomes" id="UP000250140">
    <property type="component" value="Unassembled WGS sequence"/>
</dbReference>
<evidence type="ECO:0000313" key="3">
    <source>
        <dbReference type="EMBL" id="OCL10346.1"/>
    </source>
</evidence>
<dbReference type="InterPro" id="IPR039935">
    <property type="entry name" value="YML079W-like"/>
</dbReference>
<evidence type="ECO:0000259" key="2">
    <source>
        <dbReference type="Pfam" id="PF06172"/>
    </source>
</evidence>
<organism evidence="3 4">
    <name type="scientific">Glonium stellatum</name>
    <dbReference type="NCBI Taxonomy" id="574774"/>
    <lineage>
        <taxon>Eukaryota</taxon>
        <taxon>Fungi</taxon>
        <taxon>Dikarya</taxon>
        <taxon>Ascomycota</taxon>
        <taxon>Pezizomycotina</taxon>
        <taxon>Dothideomycetes</taxon>
        <taxon>Pleosporomycetidae</taxon>
        <taxon>Gloniales</taxon>
        <taxon>Gloniaceae</taxon>
        <taxon>Glonium</taxon>
    </lineage>
</organism>
<dbReference type="SUPFAM" id="SSF51182">
    <property type="entry name" value="RmlC-like cupins"/>
    <property type="match status" value="1"/>
</dbReference>
<proteinExistence type="predicted"/>
<dbReference type="PANTHER" id="PTHR33387">
    <property type="entry name" value="RMLC-LIKE JELLY ROLL FOLD PROTEIN"/>
    <property type="match status" value="1"/>
</dbReference>
<evidence type="ECO:0000256" key="1">
    <source>
        <dbReference type="SAM" id="MobiDB-lite"/>
    </source>
</evidence>
<dbReference type="InterPro" id="IPR011051">
    <property type="entry name" value="RmlC_Cupin_sf"/>
</dbReference>
<accession>A0A8E2F575</accession>
<reference evidence="3 4" key="1">
    <citation type="journal article" date="2016" name="Nat. Commun.">
        <title>Ectomycorrhizal ecology is imprinted in the genome of the dominant symbiotic fungus Cenococcum geophilum.</title>
        <authorList>
            <consortium name="DOE Joint Genome Institute"/>
            <person name="Peter M."/>
            <person name="Kohler A."/>
            <person name="Ohm R.A."/>
            <person name="Kuo A."/>
            <person name="Krutzmann J."/>
            <person name="Morin E."/>
            <person name="Arend M."/>
            <person name="Barry K.W."/>
            <person name="Binder M."/>
            <person name="Choi C."/>
            <person name="Clum A."/>
            <person name="Copeland A."/>
            <person name="Grisel N."/>
            <person name="Haridas S."/>
            <person name="Kipfer T."/>
            <person name="LaButti K."/>
            <person name="Lindquist E."/>
            <person name="Lipzen A."/>
            <person name="Maire R."/>
            <person name="Meier B."/>
            <person name="Mihaltcheva S."/>
            <person name="Molinier V."/>
            <person name="Murat C."/>
            <person name="Poggeler S."/>
            <person name="Quandt C.A."/>
            <person name="Sperisen C."/>
            <person name="Tritt A."/>
            <person name="Tisserant E."/>
            <person name="Crous P.W."/>
            <person name="Henrissat B."/>
            <person name="Nehls U."/>
            <person name="Egli S."/>
            <person name="Spatafora J.W."/>
            <person name="Grigoriev I.V."/>
            <person name="Martin F.M."/>
        </authorList>
    </citation>
    <scope>NUCLEOTIDE SEQUENCE [LARGE SCALE GENOMIC DNA]</scope>
    <source>
        <strain evidence="3 4">CBS 207.34</strain>
    </source>
</reference>
<dbReference type="OrthoDB" id="6614653at2759"/>
<dbReference type="EMBL" id="KV749257">
    <property type="protein sequence ID" value="OCL10346.1"/>
    <property type="molecule type" value="Genomic_DNA"/>
</dbReference>
<dbReference type="InterPro" id="IPR009327">
    <property type="entry name" value="Cupin_DUF985"/>
</dbReference>
<dbReference type="Pfam" id="PF06172">
    <property type="entry name" value="Cupin_5"/>
    <property type="match status" value="1"/>
</dbReference>
<protein>
    <recommendedName>
        <fullName evidence="2">DUF985 domain-containing protein</fullName>
    </recommendedName>
</protein>
<dbReference type="Gene3D" id="2.60.120.10">
    <property type="entry name" value="Jelly Rolls"/>
    <property type="match status" value="1"/>
</dbReference>
<dbReference type="InterPro" id="IPR014710">
    <property type="entry name" value="RmlC-like_jellyroll"/>
</dbReference>
<keyword evidence="4" id="KW-1185">Reference proteome</keyword>
<gene>
    <name evidence="3" type="ORF">AOQ84DRAFT_387574</name>
</gene>
<dbReference type="PANTHER" id="PTHR33387:SF3">
    <property type="entry name" value="DUF985 DOMAIN-CONTAINING PROTEIN"/>
    <property type="match status" value="1"/>
</dbReference>
<dbReference type="CDD" id="cd06121">
    <property type="entry name" value="cupin_YML079wp"/>
    <property type="match status" value="1"/>
</dbReference>
<evidence type="ECO:0000313" key="4">
    <source>
        <dbReference type="Proteomes" id="UP000250140"/>
    </source>
</evidence>
<feature type="domain" description="DUF985" evidence="2">
    <location>
        <begin position="26"/>
        <end position="181"/>
    </location>
</feature>
<feature type="region of interest" description="Disordered" evidence="1">
    <location>
        <begin position="1"/>
        <end position="24"/>
    </location>
</feature>
<sequence length="208" mass="23268">MSSIPGFTNTPSLGFTPSTSESPKTQAIIKTLNLQPHLEGGYFVETDRDFRTVPNPFPDSAQDSPTRSASTTIYYLLTAKSPVGHFHRNKGRTVHTLHKGRGWYVIIHADEVKQQGQKPRIEAFRVGQDVEGGEKLQWIVEGGKYKATFVVPEESGVTGDEMLLISETVVPGFDFADHNFMKTETLHELVTPEQVKELAWLLLENKKD</sequence>